<dbReference type="InterPro" id="IPR036319">
    <property type="entry name" value="RDM1_sf"/>
</dbReference>
<dbReference type="GO" id="GO:0005634">
    <property type="term" value="C:nucleus"/>
    <property type="evidence" value="ECO:0007669"/>
    <property type="project" value="InterPro"/>
</dbReference>
<dbReference type="PANTHER" id="PTHR36366">
    <property type="entry name" value="PROTEIN RDM1"/>
    <property type="match status" value="1"/>
</dbReference>
<dbReference type="PANTHER" id="PTHR36366:SF1">
    <property type="entry name" value="PROTEIN RDM1"/>
    <property type="match status" value="1"/>
</dbReference>
<organism evidence="1 2">
    <name type="scientific">Kingdonia uniflora</name>
    <dbReference type="NCBI Taxonomy" id="39325"/>
    <lineage>
        <taxon>Eukaryota</taxon>
        <taxon>Viridiplantae</taxon>
        <taxon>Streptophyta</taxon>
        <taxon>Embryophyta</taxon>
        <taxon>Tracheophyta</taxon>
        <taxon>Spermatophyta</taxon>
        <taxon>Magnoliopsida</taxon>
        <taxon>Ranunculales</taxon>
        <taxon>Circaeasteraceae</taxon>
        <taxon>Kingdonia</taxon>
    </lineage>
</organism>
<dbReference type="AlphaFoldDB" id="A0A7J7L6A4"/>
<dbReference type="Gene3D" id="1.20.120.690">
    <property type="entry name" value="RDM1 protein domain"/>
    <property type="match status" value="1"/>
</dbReference>
<keyword evidence="2" id="KW-1185">Reference proteome</keyword>
<evidence type="ECO:0000313" key="1">
    <source>
        <dbReference type="EMBL" id="KAF6138123.1"/>
    </source>
</evidence>
<evidence type="ECO:0008006" key="3">
    <source>
        <dbReference type="Google" id="ProtNLM"/>
    </source>
</evidence>
<dbReference type="OrthoDB" id="1906229at2759"/>
<dbReference type="EMBL" id="JACGCM010002614">
    <property type="protein sequence ID" value="KAF6138123.1"/>
    <property type="molecule type" value="Genomic_DNA"/>
</dbReference>
<protein>
    <recommendedName>
        <fullName evidence="3">Protein RDM1</fullName>
    </recommendedName>
</protein>
<sequence length="164" mass="18690">MGDNEVVLSSDEELDPIDKDGQIVGSNCGVEFARPPKGIPSDGTIIRRAEMYQDYMKQIPIPSLHGSLVPFTSWQGLAKSLKQLYSQPLHYLTNVRLKQWDQMRIGSHDEYQPLDTIIHPVKAEAIIWLMEEVHRLTSSHHHIAKLWVSDPMHDAFVDTIIPQI</sequence>
<gene>
    <name evidence="1" type="ORF">GIB67_033537</name>
</gene>
<dbReference type="InterPro" id="IPR015270">
    <property type="entry name" value="RDM1_plant"/>
</dbReference>
<comment type="caution">
    <text evidence="1">The sequence shown here is derived from an EMBL/GenBank/DDBJ whole genome shotgun (WGS) entry which is preliminary data.</text>
</comment>
<dbReference type="GO" id="GO:0080188">
    <property type="term" value="P:gene silencing by siRNA-directed DNA methylation"/>
    <property type="evidence" value="ECO:0007669"/>
    <property type="project" value="InterPro"/>
</dbReference>
<evidence type="ECO:0000313" key="2">
    <source>
        <dbReference type="Proteomes" id="UP000541444"/>
    </source>
</evidence>
<proteinExistence type="predicted"/>
<dbReference type="Pfam" id="PF09187">
    <property type="entry name" value="RdDM_RDM1"/>
    <property type="match status" value="1"/>
</dbReference>
<dbReference type="Proteomes" id="UP000541444">
    <property type="component" value="Unassembled WGS sequence"/>
</dbReference>
<name>A0A7J7L6A4_9MAGN</name>
<dbReference type="SUPFAM" id="SSF109920">
    <property type="entry name" value="Hypothetical protein At3g22680"/>
    <property type="match status" value="1"/>
</dbReference>
<reference evidence="1 2" key="1">
    <citation type="journal article" date="2020" name="IScience">
        <title>Genome Sequencing of the Endangered Kingdonia uniflora (Circaeasteraceae, Ranunculales) Reveals Potential Mechanisms of Evolutionary Specialization.</title>
        <authorList>
            <person name="Sun Y."/>
            <person name="Deng T."/>
            <person name="Zhang A."/>
            <person name="Moore M.J."/>
            <person name="Landis J.B."/>
            <person name="Lin N."/>
            <person name="Zhang H."/>
            <person name="Zhang X."/>
            <person name="Huang J."/>
            <person name="Zhang X."/>
            <person name="Sun H."/>
            <person name="Wang H."/>
        </authorList>
    </citation>
    <scope>NUCLEOTIDE SEQUENCE [LARGE SCALE GENOMIC DNA]</scope>
    <source>
        <strain evidence="1">TB1705</strain>
        <tissue evidence="1">Leaf</tissue>
    </source>
</reference>
<accession>A0A7J7L6A4</accession>